<proteinExistence type="inferred from homology"/>
<dbReference type="PROSITE" id="PS51782">
    <property type="entry name" value="LYSM"/>
    <property type="match status" value="2"/>
</dbReference>
<feature type="transmembrane region" description="Helical" evidence="12">
    <location>
        <begin position="1194"/>
        <end position="1214"/>
    </location>
</feature>
<keyword evidence="4" id="KW-0147">Chitin-binding</keyword>
<evidence type="ECO:0000256" key="5">
    <source>
        <dbReference type="ARBA" id="ARBA00022801"/>
    </source>
</evidence>
<evidence type="ECO:0000256" key="11">
    <source>
        <dbReference type="RuleBase" id="RU000489"/>
    </source>
</evidence>
<feature type="transmembrane region" description="Helical" evidence="12">
    <location>
        <begin position="1226"/>
        <end position="1244"/>
    </location>
</feature>
<sequence length="1308" mass="143492">MRPPLLRHLVLALAVWINLLIFTHAAQDVNGMAVLKLGDIVPVDTPGSYYSQLHPCPTACLDNKPNNWTVYSSVDRLNVCNQPILFEMGVHKPLDKGTGIRLHACTVGDSRDANTTVNALFEASSEAKNLTKRANPECVAATAATKIALSYGQQGTSDAPGDDAVVALESLQDYFEDDSNCDSSMLFSYSNGTTAGIYIGSSFDKRSVKPLVSQLVDHIKTFKSAGSMTVQLCNDKRNSRHVMGLAVDTTGNVASVQSAIRSWSKAECVSGLDSTSVWEDVHIWESTEDLQPTKQVTERDLEARAECTTIRVGAKELCPALATRCGISLADFQKYNPGETFCNHLAEGQPVCCTSGTLPDITPKPEPDGTCNTYTVKPGDDCSKLAATYGLTKKKIEEFNNGTTWGWNGCGDLDAHINICLSKGKPPMPAPISNALCGPTKPGSKAPTDDTDLADLNPCPLNVCCNIWGQCGINQEFCLKELGPSKNPGTSIHQNGCVSSCGTKITNKDTAPGQYGRVGYYETWNFDRECLNLRAKNANTDGSYTHMHWAFAGINKNDWTVKINDSYGQWDDFKDLDLKRIISFGGWGYSTEPETYNILREAMATPESRNAFATNVAKFVKDEGLDGVDFDWEYPGATDIDGTPPGFATDGPNYLKFLTTMRSKLGTGSSLSIAAPASYWYLKAFPIKNMAKQLDYIVYMTYDLHGQWDAGNQWATEGCPEGNCLRSHVNLTETEYALSMITKAGVTTNKIFVGESSYGRSFKMSKKGCTGPDCNFEGTRYDSKAKKGVCTDTAGYISNAELGRIKSLNPNVKTWHDGDSNSDMMVYDDLEWVAYMSPATKGSRRSYWKGMNFAGTIDWAVDLQEYTDDDLAGPDGGDMDDGFPMPDLPECKGSYATLDDIQKDIGKIPRDCASQYILKVLKGTLDDALKRYDSMIADDYDKDFDYYAQAVVDSGREQVESFMYQNGSNYFTCIVTEEVPDCGFCEGQWGKDSDVYCRYCEDYDNGWDPICDQPEVNCDGVETRYKNVTEPCPPDYSLRAQMPPQDSRWGQSVYWHLVASKAKQFWADLYSTKGIDQENIKWENVHHPTMCPPSDKECNKNNDWDYNFPVPDGYDKDDVLNPKDVVSDAHKNVTILSSEMTRALDSMSEGSFSLDADDLVDALSLPISMIADAVDSMEKVKEIGEKIEEAKREAILMAFLTAIFFFIPVVGEVAGAVSSMAAIGRIVALLGEVGNVALDIYTIVDDPDNAPLAMFGLILSPLALTDAVAIGRAASARRSMSADDVSKLGDGVNDRLSKIGNIKDVCRI</sequence>
<dbReference type="SMART" id="SM00257">
    <property type="entry name" value="LysM"/>
    <property type="match status" value="2"/>
</dbReference>
<feature type="signal peptide" evidence="13">
    <location>
        <begin position="1"/>
        <end position="25"/>
    </location>
</feature>
<protein>
    <recommendedName>
        <fullName evidence="3">chitinase</fullName>
        <ecNumber evidence="3">3.2.1.14</ecNumber>
    </recommendedName>
</protein>
<keyword evidence="6" id="KW-0146">Chitin degradation</keyword>
<comment type="caution">
    <text evidence="16">The sequence shown here is derived from an EMBL/GenBank/DDBJ whole genome shotgun (WGS) entry which is preliminary data.</text>
</comment>
<dbReference type="CDD" id="cd00118">
    <property type="entry name" value="LysM"/>
    <property type="match status" value="1"/>
</dbReference>
<accession>A0A135LDA0</accession>
<name>A0A135LDA0_PENPA</name>
<dbReference type="PANTHER" id="PTHR47700">
    <property type="entry name" value="V CHITINASE, PUTATIVE (AFU_ORTHOLOGUE AFUA_6G13720)-RELATED"/>
    <property type="match status" value="1"/>
</dbReference>
<gene>
    <name evidence="16" type="ORF">PGRI_036900</name>
</gene>
<dbReference type="Pfam" id="PF01476">
    <property type="entry name" value="LysM"/>
    <property type="match status" value="1"/>
</dbReference>
<evidence type="ECO:0000256" key="9">
    <source>
        <dbReference type="ARBA" id="ARBA00023295"/>
    </source>
</evidence>
<evidence type="ECO:0000256" key="10">
    <source>
        <dbReference type="ARBA" id="ARBA00023326"/>
    </source>
</evidence>
<dbReference type="GO" id="GO:0008061">
    <property type="term" value="F:chitin binding"/>
    <property type="evidence" value="ECO:0007669"/>
    <property type="project" value="UniProtKB-KW"/>
</dbReference>
<evidence type="ECO:0000256" key="4">
    <source>
        <dbReference type="ARBA" id="ARBA00022669"/>
    </source>
</evidence>
<dbReference type="GeneID" id="63706703"/>
<dbReference type="Gene3D" id="3.10.50.10">
    <property type="match status" value="1"/>
</dbReference>
<keyword evidence="12" id="KW-1133">Transmembrane helix</keyword>
<dbReference type="PANTHER" id="PTHR47700:SF2">
    <property type="entry name" value="CHITINASE"/>
    <property type="match status" value="1"/>
</dbReference>
<dbReference type="InterPro" id="IPR029070">
    <property type="entry name" value="Chitinase_insertion_sf"/>
</dbReference>
<keyword evidence="8" id="KW-0119">Carbohydrate metabolism</keyword>
<organism evidence="16 17">
    <name type="scientific">Penicillium patulum</name>
    <name type="common">Penicillium griseofulvum</name>
    <dbReference type="NCBI Taxonomy" id="5078"/>
    <lineage>
        <taxon>Eukaryota</taxon>
        <taxon>Fungi</taxon>
        <taxon>Dikarya</taxon>
        <taxon>Ascomycota</taxon>
        <taxon>Pezizomycotina</taxon>
        <taxon>Eurotiomycetes</taxon>
        <taxon>Eurotiomycetidae</taxon>
        <taxon>Eurotiales</taxon>
        <taxon>Aspergillaceae</taxon>
        <taxon>Penicillium</taxon>
    </lineage>
</organism>
<evidence type="ECO:0000313" key="17">
    <source>
        <dbReference type="Proteomes" id="UP000070168"/>
    </source>
</evidence>
<dbReference type="OrthoDB" id="73875at2759"/>
<evidence type="ECO:0000256" key="6">
    <source>
        <dbReference type="ARBA" id="ARBA00023024"/>
    </source>
</evidence>
<evidence type="ECO:0000259" key="15">
    <source>
        <dbReference type="PROSITE" id="PS51910"/>
    </source>
</evidence>
<dbReference type="SUPFAM" id="SSF51445">
    <property type="entry name" value="(Trans)glycosidases"/>
    <property type="match status" value="1"/>
</dbReference>
<evidence type="ECO:0000256" key="8">
    <source>
        <dbReference type="ARBA" id="ARBA00023277"/>
    </source>
</evidence>
<comment type="catalytic activity">
    <reaction evidence="1">
        <text>Random endo-hydrolysis of N-acetyl-beta-D-glucosaminide (1-&gt;4)-beta-linkages in chitin and chitodextrins.</text>
        <dbReference type="EC" id="3.2.1.14"/>
    </reaction>
</comment>
<keyword evidence="10" id="KW-0624">Polysaccharide degradation</keyword>
<keyword evidence="7" id="KW-0843">Virulence</keyword>
<keyword evidence="17" id="KW-1185">Reference proteome</keyword>
<dbReference type="RefSeq" id="XP_040645480.1">
    <property type="nucleotide sequence ID" value="XM_040791403.1"/>
</dbReference>
<evidence type="ECO:0000259" key="14">
    <source>
        <dbReference type="PROSITE" id="PS51782"/>
    </source>
</evidence>
<dbReference type="InterPro" id="IPR053214">
    <property type="entry name" value="LysM12-like"/>
</dbReference>
<feature type="chain" id="PRO_5007800416" description="chitinase" evidence="13">
    <location>
        <begin position="26"/>
        <end position="1308"/>
    </location>
</feature>
<evidence type="ECO:0000256" key="1">
    <source>
        <dbReference type="ARBA" id="ARBA00000822"/>
    </source>
</evidence>
<dbReference type="PROSITE" id="PS51910">
    <property type="entry name" value="GH18_2"/>
    <property type="match status" value="1"/>
</dbReference>
<comment type="similarity">
    <text evidence="2">Belongs to the glycosyl hydrolase 18 family. Chitinase class V subfamily.</text>
</comment>
<dbReference type="Proteomes" id="UP000070168">
    <property type="component" value="Unassembled WGS sequence"/>
</dbReference>
<dbReference type="STRING" id="5078.A0A135LDA0"/>
<dbReference type="Gene3D" id="3.10.350.10">
    <property type="entry name" value="LysM domain"/>
    <property type="match status" value="2"/>
</dbReference>
<keyword evidence="12" id="KW-0472">Membrane</keyword>
<keyword evidence="9 11" id="KW-0326">Glycosidase</keyword>
<dbReference type="InterPro" id="IPR001223">
    <property type="entry name" value="Glyco_hydro18_cat"/>
</dbReference>
<dbReference type="EC" id="3.2.1.14" evidence="3"/>
<dbReference type="PROSITE" id="PS01095">
    <property type="entry name" value="GH18_1"/>
    <property type="match status" value="1"/>
</dbReference>
<reference evidence="16 17" key="1">
    <citation type="journal article" date="2016" name="BMC Genomics">
        <title>Genome sequencing and secondary metabolism of the postharvest pathogen Penicillium griseofulvum.</title>
        <authorList>
            <person name="Banani H."/>
            <person name="Marcet-Houben M."/>
            <person name="Ballester A.R."/>
            <person name="Abbruscato P."/>
            <person name="Gonzalez-Candelas L."/>
            <person name="Gabaldon T."/>
            <person name="Spadaro D."/>
        </authorList>
    </citation>
    <scope>NUCLEOTIDE SEQUENCE [LARGE SCALE GENOMIC DNA]</scope>
    <source>
        <strain evidence="16 17">PG3</strain>
    </source>
</reference>
<dbReference type="InterPro" id="IPR036861">
    <property type="entry name" value="Endochitinase-like_sf"/>
</dbReference>
<dbReference type="CDD" id="cd02878">
    <property type="entry name" value="GH18_zymocin_alpha"/>
    <property type="match status" value="1"/>
</dbReference>
<keyword evidence="5 11" id="KW-0378">Hydrolase</keyword>
<dbReference type="InterPro" id="IPR017853">
    <property type="entry name" value="GH"/>
</dbReference>
<dbReference type="Pfam" id="PF00704">
    <property type="entry name" value="Glyco_hydro_18"/>
    <property type="match status" value="1"/>
</dbReference>
<dbReference type="SUPFAM" id="SSF54106">
    <property type="entry name" value="LysM domain"/>
    <property type="match status" value="1"/>
</dbReference>
<evidence type="ECO:0000313" key="16">
    <source>
        <dbReference type="EMBL" id="KXG46944.1"/>
    </source>
</evidence>
<feature type="domain" description="LysM" evidence="14">
    <location>
        <begin position="372"/>
        <end position="421"/>
    </location>
</feature>
<evidence type="ECO:0000256" key="12">
    <source>
        <dbReference type="SAM" id="Phobius"/>
    </source>
</evidence>
<evidence type="ECO:0000256" key="2">
    <source>
        <dbReference type="ARBA" id="ARBA00008682"/>
    </source>
</evidence>
<evidence type="ECO:0000256" key="3">
    <source>
        <dbReference type="ARBA" id="ARBA00012729"/>
    </source>
</evidence>
<dbReference type="OMA" id="TIIHWAF"/>
<dbReference type="InterPro" id="IPR011583">
    <property type="entry name" value="Chitinase_II/V-like_cat"/>
</dbReference>
<evidence type="ECO:0000256" key="13">
    <source>
        <dbReference type="SAM" id="SignalP"/>
    </source>
</evidence>
<dbReference type="InterPro" id="IPR001579">
    <property type="entry name" value="Glyco_hydro_18_chit_AS"/>
</dbReference>
<dbReference type="GO" id="GO:0006032">
    <property type="term" value="P:chitin catabolic process"/>
    <property type="evidence" value="ECO:0007669"/>
    <property type="project" value="UniProtKB-KW"/>
</dbReference>
<dbReference type="GO" id="GO:0000272">
    <property type="term" value="P:polysaccharide catabolic process"/>
    <property type="evidence" value="ECO:0007669"/>
    <property type="project" value="UniProtKB-KW"/>
</dbReference>
<dbReference type="InterPro" id="IPR018392">
    <property type="entry name" value="LysM"/>
</dbReference>
<dbReference type="SUPFAM" id="SSF54556">
    <property type="entry name" value="Chitinase insertion domain"/>
    <property type="match status" value="1"/>
</dbReference>
<feature type="transmembrane region" description="Helical" evidence="12">
    <location>
        <begin position="1250"/>
        <end position="1270"/>
    </location>
</feature>
<feature type="domain" description="GH18" evidence="15">
    <location>
        <begin position="515"/>
        <end position="874"/>
    </location>
</feature>
<dbReference type="SUPFAM" id="SSF57016">
    <property type="entry name" value="Plant lectins/antimicrobial peptides"/>
    <property type="match status" value="1"/>
</dbReference>
<evidence type="ECO:0000256" key="7">
    <source>
        <dbReference type="ARBA" id="ARBA00023026"/>
    </source>
</evidence>
<dbReference type="CDD" id="cd00035">
    <property type="entry name" value="ChtBD1"/>
    <property type="match status" value="1"/>
</dbReference>
<keyword evidence="13" id="KW-0732">Signal</keyword>
<dbReference type="Gene3D" id="3.20.20.80">
    <property type="entry name" value="Glycosidases"/>
    <property type="match status" value="1"/>
</dbReference>
<feature type="domain" description="LysM" evidence="14">
    <location>
        <begin position="308"/>
        <end position="353"/>
    </location>
</feature>
<dbReference type="InterPro" id="IPR036779">
    <property type="entry name" value="LysM_dom_sf"/>
</dbReference>
<dbReference type="SMART" id="SM00636">
    <property type="entry name" value="Glyco_18"/>
    <property type="match status" value="1"/>
</dbReference>
<dbReference type="GO" id="GO:0008843">
    <property type="term" value="F:endochitinase activity"/>
    <property type="evidence" value="ECO:0007669"/>
    <property type="project" value="UniProtKB-EC"/>
</dbReference>
<dbReference type="EMBL" id="LHQR01000067">
    <property type="protein sequence ID" value="KXG46944.1"/>
    <property type="molecule type" value="Genomic_DNA"/>
</dbReference>
<keyword evidence="12" id="KW-0812">Transmembrane</keyword>